<dbReference type="HOGENOM" id="CLU_025457_2_0_1"/>
<feature type="compositionally biased region" description="Polar residues" evidence="1">
    <location>
        <begin position="17"/>
        <end position="37"/>
    </location>
</feature>
<dbReference type="PANTHER" id="PTHR42470:SF2">
    <property type="match status" value="1"/>
</dbReference>
<keyword evidence="4" id="KW-1185">Reference proteome</keyword>
<evidence type="ECO:0000313" key="3">
    <source>
        <dbReference type="EMBL" id="ESZ92435.1"/>
    </source>
</evidence>
<evidence type="ECO:0000259" key="2">
    <source>
        <dbReference type="Pfam" id="PF25545"/>
    </source>
</evidence>
<feature type="compositionally biased region" description="Basic and acidic residues" evidence="1">
    <location>
        <begin position="1"/>
        <end position="12"/>
    </location>
</feature>
<evidence type="ECO:0000256" key="1">
    <source>
        <dbReference type="SAM" id="MobiDB-lite"/>
    </source>
</evidence>
<name>W9CD20_SCLBF</name>
<dbReference type="Proteomes" id="UP000019487">
    <property type="component" value="Unassembled WGS sequence"/>
</dbReference>
<organism evidence="3 4">
    <name type="scientific">Sclerotinia borealis (strain F-4128)</name>
    <dbReference type="NCBI Taxonomy" id="1432307"/>
    <lineage>
        <taxon>Eukaryota</taxon>
        <taxon>Fungi</taxon>
        <taxon>Dikarya</taxon>
        <taxon>Ascomycota</taxon>
        <taxon>Pezizomycotina</taxon>
        <taxon>Leotiomycetes</taxon>
        <taxon>Helotiales</taxon>
        <taxon>Sclerotiniaceae</taxon>
        <taxon>Sclerotinia</taxon>
    </lineage>
</organism>
<reference evidence="3 4" key="1">
    <citation type="journal article" date="2014" name="Genome Announc.">
        <title>Draft genome sequence of Sclerotinia borealis, a psychrophilic plant pathogenic fungus.</title>
        <authorList>
            <person name="Mardanov A.V."/>
            <person name="Beletsky A.V."/>
            <person name="Kadnikov V.V."/>
            <person name="Ignatov A.N."/>
            <person name="Ravin N.V."/>
        </authorList>
    </citation>
    <scope>NUCLEOTIDE SEQUENCE [LARGE SCALE GENOMIC DNA]</scope>
    <source>
        <strain evidence="4">F-4157</strain>
    </source>
</reference>
<dbReference type="AlphaFoldDB" id="W9CD20"/>
<dbReference type="InterPro" id="IPR057684">
    <property type="entry name" value="DUF7924"/>
</dbReference>
<feature type="region of interest" description="Disordered" evidence="1">
    <location>
        <begin position="1"/>
        <end position="97"/>
    </location>
</feature>
<dbReference type="EMBL" id="AYSA01000387">
    <property type="protein sequence ID" value="ESZ92435.1"/>
    <property type="molecule type" value="Genomic_DNA"/>
</dbReference>
<comment type="caution">
    <text evidence="3">The sequence shown here is derived from an EMBL/GenBank/DDBJ whole genome shotgun (WGS) entry which is preliminary data.</text>
</comment>
<evidence type="ECO:0000313" key="4">
    <source>
        <dbReference type="Proteomes" id="UP000019487"/>
    </source>
</evidence>
<gene>
    <name evidence="3" type="ORF">SBOR_7194</name>
</gene>
<feature type="domain" description="DUF7924" evidence="2">
    <location>
        <begin position="228"/>
        <end position="463"/>
    </location>
</feature>
<dbReference type="Pfam" id="PF25545">
    <property type="entry name" value="DUF7924"/>
    <property type="match status" value="1"/>
</dbReference>
<proteinExistence type="predicted"/>
<accession>W9CD20</accession>
<protein>
    <recommendedName>
        <fullName evidence="2">DUF7924 domain-containing protein</fullName>
    </recommendedName>
</protein>
<dbReference type="STRING" id="1432307.W9CD20"/>
<dbReference type="OrthoDB" id="5132737at2759"/>
<dbReference type="PANTHER" id="PTHR42470">
    <property type="entry name" value="VAST DOMAIN-CONTAINING PROTEIN"/>
    <property type="match status" value="1"/>
</dbReference>
<sequence length="476" mass="54681">MTSRQVEQRDLQRVGLQVSTSQDQEMPYPQEQTLSDDNNVESKHEFPPSTSHTPPDIEPSQIQKGKRPQNEDTMPSITIPFRKRLRLSTPRPQTEDTACEHTAIDIDKKMINPLEYWANELCWPKEYFEPEENINLLAKKKSSTLPDKEFADRFSATTSITTPSDEKPRELRSAFYTNPSYPIVLTSKGSFMDKSDLGITDASKNLCRKLLETEQTVPRESLFNDETFEKACRNLQDKNEARVIQDIARLIVPSAESLATHGYGTIHLHCLIESVNEGWNRAIPFYGPRPQPDYSVGFERSAFTNDQLEKLTPHIGDIGESVNSFYMATLQMYFPFLTSEVKCSVFDVNAPDINALDLADRQNSHSMTLAVRGIVELFKLVGREEELHREILAFSISHDHQIVRIYGHYPVIDGKQTTFYRHPIHQFFLTAINGKDRWTAYQFTRNVYDIWMPTHLERIRSAIDGLPSNLDFEVSE</sequence>